<dbReference type="PANTHER" id="PTHR47372:SF11">
    <property type="entry name" value="RE19971P"/>
    <property type="match status" value="1"/>
</dbReference>
<keyword evidence="5" id="KW-1185">Reference proteome</keyword>
<feature type="compositionally biased region" description="Low complexity" evidence="2">
    <location>
        <begin position="373"/>
        <end position="390"/>
    </location>
</feature>
<dbReference type="OrthoDB" id="2436652at2759"/>
<feature type="coiled-coil region" evidence="1">
    <location>
        <begin position="1045"/>
        <end position="1112"/>
    </location>
</feature>
<evidence type="ECO:0000256" key="3">
    <source>
        <dbReference type="SAM" id="Phobius"/>
    </source>
</evidence>
<protein>
    <submittedName>
        <fullName evidence="4">Uncharacterized protein</fullName>
    </submittedName>
</protein>
<feature type="compositionally biased region" description="Polar residues" evidence="2">
    <location>
        <begin position="699"/>
        <end position="720"/>
    </location>
</feature>
<feature type="compositionally biased region" description="Low complexity" evidence="2">
    <location>
        <begin position="1283"/>
        <end position="1295"/>
    </location>
</feature>
<feature type="region of interest" description="Disordered" evidence="2">
    <location>
        <begin position="365"/>
        <end position="411"/>
    </location>
</feature>
<feature type="region of interest" description="Disordered" evidence="2">
    <location>
        <begin position="624"/>
        <end position="731"/>
    </location>
</feature>
<feature type="region of interest" description="Disordered" evidence="2">
    <location>
        <begin position="505"/>
        <end position="597"/>
    </location>
</feature>
<name>A0A197K106_9FUNG</name>
<feature type="compositionally biased region" description="Basic and acidic residues" evidence="2">
    <location>
        <begin position="578"/>
        <end position="587"/>
    </location>
</feature>
<feature type="compositionally biased region" description="Basic and acidic residues" evidence="2">
    <location>
        <begin position="198"/>
        <end position="218"/>
    </location>
</feature>
<feature type="compositionally biased region" description="Low complexity" evidence="2">
    <location>
        <begin position="662"/>
        <end position="696"/>
    </location>
</feature>
<feature type="region of interest" description="Disordered" evidence="2">
    <location>
        <begin position="194"/>
        <end position="267"/>
    </location>
</feature>
<feature type="compositionally biased region" description="Low complexity" evidence="2">
    <location>
        <begin position="536"/>
        <end position="548"/>
    </location>
</feature>
<dbReference type="Proteomes" id="UP000078512">
    <property type="component" value="Unassembled WGS sequence"/>
</dbReference>
<accession>A0A197K106</accession>
<organism evidence="4 5">
    <name type="scientific">Linnemannia elongata AG-77</name>
    <dbReference type="NCBI Taxonomy" id="1314771"/>
    <lineage>
        <taxon>Eukaryota</taxon>
        <taxon>Fungi</taxon>
        <taxon>Fungi incertae sedis</taxon>
        <taxon>Mucoromycota</taxon>
        <taxon>Mortierellomycotina</taxon>
        <taxon>Mortierellomycetes</taxon>
        <taxon>Mortierellales</taxon>
        <taxon>Mortierellaceae</taxon>
        <taxon>Linnemannia</taxon>
    </lineage>
</organism>
<feature type="compositionally biased region" description="Low complexity" evidence="2">
    <location>
        <begin position="1357"/>
        <end position="1369"/>
    </location>
</feature>
<dbReference type="PANTHER" id="PTHR47372">
    <property type="entry name" value="DAUER UP-REGULATED-RELATED"/>
    <property type="match status" value="1"/>
</dbReference>
<feature type="compositionally biased region" description="Polar residues" evidence="2">
    <location>
        <begin position="568"/>
        <end position="577"/>
    </location>
</feature>
<feature type="region of interest" description="Disordered" evidence="2">
    <location>
        <begin position="1329"/>
        <end position="1399"/>
    </location>
</feature>
<feature type="compositionally biased region" description="Basic and acidic residues" evidence="2">
    <location>
        <begin position="1388"/>
        <end position="1399"/>
    </location>
</feature>
<sequence>MTHDLKYHAKQAIDSLYGLLFDRPAYDPSAQAGDCCIKPYHGENGAANPASFVGGASGGSGRAGRLASAVQDKVGSVASSASSAAASLVSTIGSGSGSHTAGHHHHHDGSSGSFWHSTPLESTFSHWKSVLHDYWHSLTEHSLSSPDLWHQLQSRLGVDHLARSWNLEPHIVLLLLLVPFMLLLLSSCLMLGAGNTTEEPRGPGRKSDPTKVGEKENQSRPTYASKVAGGSHPTSNAGKGKKVQGSKKGGTQDKAGSTNSQNQLGNDNSISSWSALLGSAGFRGGEASSYKPIDIYAAMKSGGKTIAHTVEDAFVPGHDEGMVSNIIEEIVGSTETQYEQKEIGLDNENYIDNFPALGEHEHSVNHIDKSRASRSGPAGPSSSFASNSSAKIRVPRPYGAKEADRHRHQPHRSFREIERESAFHKHQALQISFAAKVMDFTQENPAMNSLDGISGGVLGAVMTTFAAIVSIAEDAATSMKENMPFSVDELARDLRSSFDKAVKQGGLEGSGFGEQDDDSYIPSDTTRTQSRKTESRTSGPSSSSSSSPRFKDNFRDLFSLGPAMSPNYPGSTSPSSHPDSDKFEEFSKGPAMLANPPRLRKRSVVQAHPGTAADIAAAILASPTASPPSHKAAVTPAHSKKSVASNPSDKSAPHAHAHTHAHVPAPASSKAIAPSSFSAKATSTSKPAPAAPAKATISVEDSSSHPAAHPVSQTNNSSPPAQKKSDQKNNVKVATTEAIGGAKDASGHVAEGTKKAISKAAGDVKSGAKVLAKDARKASKEAKITVDAGAEKTHVLNGAAVDKAHEFKGTAVKKANEAAKDVKDAGDDASQKTHELKSTSVKKANEATKGAKDAIDKNVVQPIKNSEKVDGAVKDAEKAVEETIKNAAGAAQKAKGAAVKKANEAADMANELKDTVIMKANEAAKDAKGTVDTAAEKASELKEAVVEKAGEAVEQAKDIIDRNVIQPIKNAEKNVETTLKDTVKGTEKNVYKAKDAAVQKSGEVSQSATDAAKGAEKKVEDAVKRASTTAHRAKDAAVERAGEVAHAAAEAVKDAEKQLEDAVKHAAEVAKEAKDAALGKASEVVQAAGDAVKDAERRLEEAVRYAAEVAKEAKDAAVVKAGEMAHAAAEAVMDAERRLEDVVRDADDSFDEGSLIDADEGIDEAPLTTAAVAQLPVAATSVHSRSASPSEVAQIAMEGAVDEIADVAESLSSMFAGFKDSVARAFKDVKDLASHVGPVLAPASTSVSPAYATGHLESSPTSSSSSSVFKHVDSQHKSAVHALAASTAAVAPASDTSHKDANKQHHEGMIDGRSYSEVVKVTPVTTPKLHAANLPGSFPTTPATEDSSVHPHDEAPDSSSSDDQADASPTKAQEYTVDESGNKVPVVDARRDSGFDLLM</sequence>
<keyword evidence="3" id="KW-0472">Membrane</keyword>
<proteinExistence type="predicted"/>
<dbReference type="EMBL" id="KV442037">
    <property type="protein sequence ID" value="OAQ30144.1"/>
    <property type="molecule type" value="Genomic_DNA"/>
</dbReference>
<feature type="region of interest" description="Disordered" evidence="2">
    <location>
        <begin position="1283"/>
        <end position="1315"/>
    </location>
</feature>
<feature type="compositionally biased region" description="Basic and acidic residues" evidence="2">
    <location>
        <begin position="1296"/>
        <end position="1310"/>
    </location>
</feature>
<keyword evidence="3" id="KW-1133">Transmembrane helix</keyword>
<reference evidence="4 5" key="1">
    <citation type="submission" date="2016-05" db="EMBL/GenBank/DDBJ databases">
        <title>Genome sequencing reveals origins of a unique bacterial endosymbiosis in the earliest lineages of terrestrial Fungi.</title>
        <authorList>
            <consortium name="DOE Joint Genome Institute"/>
            <person name="Uehling J."/>
            <person name="Gryganskyi A."/>
            <person name="Hameed K."/>
            <person name="Tschaplinski T."/>
            <person name="Misztal P."/>
            <person name="Wu S."/>
            <person name="Desiro A."/>
            <person name="Vande Pol N."/>
            <person name="Du Z.-Y."/>
            <person name="Zienkiewicz A."/>
            <person name="Zienkiewicz K."/>
            <person name="Morin E."/>
            <person name="Tisserant E."/>
            <person name="Splivallo R."/>
            <person name="Hainaut M."/>
            <person name="Henrissat B."/>
            <person name="Ohm R."/>
            <person name="Kuo A."/>
            <person name="Yan J."/>
            <person name="Lipzen A."/>
            <person name="Nolan M."/>
            <person name="Labutti K."/>
            <person name="Barry K."/>
            <person name="Goldstein A."/>
            <person name="Labbe J."/>
            <person name="Schadt C."/>
            <person name="Tuskan G."/>
            <person name="Grigoriev I."/>
            <person name="Martin F."/>
            <person name="Vilgalys R."/>
            <person name="Bonito G."/>
        </authorList>
    </citation>
    <scope>NUCLEOTIDE SEQUENCE [LARGE SCALE GENOMIC DNA]</scope>
    <source>
        <strain evidence="4 5">AG-77</strain>
    </source>
</reference>
<evidence type="ECO:0000256" key="1">
    <source>
        <dbReference type="SAM" id="Coils"/>
    </source>
</evidence>
<keyword evidence="1" id="KW-0175">Coiled coil</keyword>
<evidence type="ECO:0000313" key="4">
    <source>
        <dbReference type="EMBL" id="OAQ30144.1"/>
    </source>
</evidence>
<feature type="region of interest" description="Disordered" evidence="2">
    <location>
        <begin position="821"/>
        <end position="853"/>
    </location>
</feature>
<feature type="compositionally biased region" description="Polar residues" evidence="2">
    <location>
        <begin position="254"/>
        <end position="267"/>
    </location>
</feature>
<evidence type="ECO:0000313" key="5">
    <source>
        <dbReference type="Proteomes" id="UP000078512"/>
    </source>
</evidence>
<feature type="transmembrane region" description="Helical" evidence="3">
    <location>
        <begin position="171"/>
        <end position="193"/>
    </location>
</feature>
<gene>
    <name evidence="4" type="ORF">K457DRAFT_18498</name>
</gene>
<keyword evidence="3" id="KW-0812">Transmembrane</keyword>
<evidence type="ECO:0000256" key="2">
    <source>
        <dbReference type="SAM" id="MobiDB-lite"/>
    </source>
</evidence>